<evidence type="ECO:0000256" key="3">
    <source>
        <dbReference type="ARBA" id="ARBA00012438"/>
    </source>
</evidence>
<dbReference type="CDD" id="cd00082">
    <property type="entry name" value="HisKA"/>
    <property type="match status" value="1"/>
</dbReference>
<dbReference type="SMART" id="SM00388">
    <property type="entry name" value="HisKA"/>
    <property type="match status" value="1"/>
</dbReference>
<comment type="catalytic activity">
    <reaction evidence="1">
        <text>ATP + protein L-histidine = ADP + protein N-phospho-L-histidine.</text>
        <dbReference type="EC" id="2.7.13.3"/>
    </reaction>
</comment>
<evidence type="ECO:0000256" key="6">
    <source>
        <dbReference type="ARBA" id="ARBA00022741"/>
    </source>
</evidence>
<dbReference type="InterPro" id="IPR036097">
    <property type="entry name" value="HisK_dim/P_sf"/>
</dbReference>
<keyword evidence="5" id="KW-0808">Transferase</keyword>
<evidence type="ECO:0000256" key="4">
    <source>
        <dbReference type="ARBA" id="ARBA00022553"/>
    </source>
</evidence>
<evidence type="ECO:0000256" key="9">
    <source>
        <dbReference type="ARBA" id="ARBA00023012"/>
    </source>
</evidence>
<keyword evidence="7 12" id="KW-0418">Kinase</keyword>
<reference evidence="12 13" key="1">
    <citation type="submission" date="2021-01" db="EMBL/GenBank/DDBJ databases">
        <title>Paenibacillus sp.nov. isolated from the rhizosphere soil of tomato plant.</title>
        <authorList>
            <person name="Thin K.K."/>
            <person name="Zhang X."/>
            <person name="He S."/>
        </authorList>
    </citation>
    <scope>NUCLEOTIDE SEQUENCE [LARGE SCALE GENOMIC DNA]</scope>
    <source>
        <strain evidence="12 13">DXFW5</strain>
    </source>
</reference>
<keyword evidence="10" id="KW-1133">Transmembrane helix</keyword>
<evidence type="ECO:0000313" key="12">
    <source>
        <dbReference type="EMBL" id="MBM6996122.1"/>
    </source>
</evidence>
<dbReference type="Gene3D" id="3.30.565.10">
    <property type="entry name" value="Histidine kinase-like ATPase, C-terminal domain"/>
    <property type="match status" value="1"/>
</dbReference>
<evidence type="ECO:0000256" key="1">
    <source>
        <dbReference type="ARBA" id="ARBA00000085"/>
    </source>
</evidence>
<proteinExistence type="predicted"/>
<comment type="subcellular location">
    <subcellularLocation>
        <location evidence="2">Membrane</location>
    </subcellularLocation>
</comment>
<sequence>MTDYGWLLFIPIAVLAILYLNQHRTNLALRKEITYINRKLMPFIDPRHPITQERILTLTPLPELRELLQTINGLLDRTGQSATDYAGMERAMRMMLSNVSHDLKTPLTVIMGYAEMLSQQTDLPEEERRRMLGEIHKKTAQVHELINTFFDLARLESGDLDLPLSVIDAGEISRQRILAYFDLLSEQGFQVDIDLPESPVWVYANEEALSRILDNLLSNAMRYGAEGRYLGLSLRTSENHVTLQVIDRGRGISRTEQARVFERMYTMEDSRNRKMQGSGLGLTIAKRLAERLKGTLELESTPGVRTCFTVTLPRSKRA</sequence>
<feature type="transmembrane region" description="Helical" evidence="10">
    <location>
        <begin position="6"/>
        <end position="21"/>
    </location>
</feature>
<keyword evidence="6" id="KW-0547">Nucleotide-binding</keyword>
<dbReference type="PANTHER" id="PTHR45453:SF1">
    <property type="entry name" value="PHOSPHATE REGULON SENSOR PROTEIN PHOR"/>
    <property type="match status" value="1"/>
</dbReference>
<dbReference type="Gene3D" id="1.10.287.130">
    <property type="match status" value="1"/>
</dbReference>
<dbReference type="EC" id="2.7.13.3" evidence="3"/>
<keyword evidence="8" id="KW-0067">ATP-binding</keyword>
<keyword evidence="10" id="KW-0472">Membrane</keyword>
<dbReference type="GO" id="GO:0016301">
    <property type="term" value="F:kinase activity"/>
    <property type="evidence" value="ECO:0007669"/>
    <property type="project" value="UniProtKB-KW"/>
</dbReference>
<dbReference type="InterPro" id="IPR003594">
    <property type="entry name" value="HATPase_dom"/>
</dbReference>
<keyword evidence="4" id="KW-0597">Phosphoprotein</keyword>
<keyword evidence="10" id="KW-0812">Transmembrane</keyword>
<evidence type="ECO:0000313" key="13">
    <source>
        <dbReference type="Proteomes" id="UP001516620"/>
    </source>
</evidence>
<dbReference type="InterPro" id="IPR036890">
    <property type="entry name" value="HATPase_C_sf"/>
</dbReference>
<protein>
    <recommendedName>
        <fullName evidence="3">histidine kinase</fullName>
        <ecNumber evidence="3">2.7.13.3</ecNumber>
    </recommendedName>
</protein>
<dbReference type="InterPro" id="IPR005467">
    <property type="entry name" value="His_kinase_dom"/>
</dbReference>
<comment type="caution">
    <text evidence="12">The sequence shown here is derived from an EMBL/GenBank/DDBJ whole genome shotgun (WGS) entry which is preliminary data.</text>
</comment>
<keyword evidence="9" id="KW-0902">Two-component regulatory system</keyword>
<dbReference type="RefSeq" id="WP_193416929.1">
    <property type="nucleotide sequence ID" value="NZ_JADCNN020000008.1"/>
</dbReference>
<dbReference type="InterPro" id="IPR003661">
    <property type="entry name" value="HisK_dim/P_dom"/>
</dbReference>
<feature type="domain" description="Histidine kinase" evidence="11">
    <location>
        <begin position="98"/>
        <end position="316"/>
    </location>
</feature>
<evidence type="ECO:0000256" key="7">
    <source>
        <dbReference type="ARBA" id="ARBA00022777"/>
    </source>
</evidence>
<dbReference type="EMBL" id="JADCNN020000008">
    <property type="protein sequence ID" value="MBM6996122.1"/>
    <property type="molecule type" value="Genomic_DNA"/>
</dbReference>
<evidence type="ECO:0000256" key="2">
    <source>
        <dbReference type="ARBA" id="ARBA00004370"/>
    </source>
</evidence>
<dbReference type="Pfam" id="PF00512">
    <property type="entry name" value="HisKA"/>
    <property type="match status" value="1"/>
</dbReference>
<accession>A0ABS2H3Q7</accession>
<dbReference type="PRINTS" id="PR00344">
    <property type="entry name" value="BCTRLSENSOR"/>
</dbReference>
<keyword evidence="13" id="KW-1185">Reference proteome</keyword>
<evidence type="ECO:0000256" key="10">
    <source>
        <dbReference type="SAM" id="Phobius"/>
    </source>
</evidence>
<gene>
    <name evidence="12" type="ORF">IM700_010745</name>
</gene>
<evidence type="ECO:0000259" key="11">
    <source>
        <dbReference type="PROSITE" id="PS50109"/>
    </source>
</evidence>
<dbReference type="PROSITE" id="PS50109">
    <property type="entry name" value="HIS_KIN"/>
    <property type="match status" value="1"/>
</dbReference>
<organism evidence="12 13">
    <name type="scientific">Paenibacillus rhizolycopersici</name>
    <dbReference type="NCBI Taxonomy" id="2780073"/>
    <lineage>
        <taxon>Bacteria</taxon>
        <taxon>Bacillati</taxon>
        <taxon>Bacillota</taxon>
        <taxon>Bacilli</taxon>
        <taxon>Bacillales</taxon>
        <taxon>Paenibacillaceae</taxon>
        <taxon>Paenibacillus</taxon>
    </lineage>
</organism>
<dbReference type="Proteomes" id="UP001516620">
    <property type="component" value="Unassembled WGS sequence"/>
</dbReference>
<dbReference type="InterPro" id="IPR004358">
    <property type="entry name" value="Sig_transdc_His_kin-like_C"/>
</dbReference>
<dbReference type="SUPFAM" id="SSF47384">
    <property type="entry name" value="Homodimeric domain of signal transducing histidine kinase"/>
    <property type="match status" value="1"/>
</dbReference>
<dbReference type="Pfam" id="PF02518">
    <property type="entry name" value="HATPase_c"/>
    <property type="match status" value="1"/>
</dbReference>
<name>A0ABS2H3Q7_9BACL</name>
<dbReference type="InterPro" id="IPR050351">
    <property type="entry name" value="BphY/WalK/GraS-like"/>
</dbReference>
<evidence type="ECO:0000256" key="8">
    <source>
        <dbReference type="ARBA" id="ARBA00022840"/>
    </source>
</evidence>
<evidence type="ECO:0000256" key="5">
    <source>
        <dbReference type="ARBA" id="ARBA00022679"/>
    </source>
</evidence>
<dbReference type="SUPFAM" id="SSF55874">
    <property type="entry name" value="ATPase domain of HSP90 chaperone/DNA topoisomerase II/histidine kinase"/>
    <property type="match status" value="1"/>
</dbReference>
<dbReference type="SMART" id="SM00387">
    <property type="entry name" value="HATPase_c"/>
    <property type="match status" value="1"/>
</dbReference>
<dbReference type="PANTHER" id="PTHR45453">
    <property type="entry name" value="PHOSPHATE REGULON SENSOR PROTEIN PHOR"/>
    <property type="match status" value="1"/>
</dbReference>